<dbReference type="GO" id="GO:0005737">
    <property type="term" value="C:cytoplasm"/>
    <property type="evidence" value="ECO:0007669"/>
    <property type="project" value="TreeGrafter"/>
</dbReference>
<evidence type="ECO:0000256" key="1">
    <source>
        <dbReference type="ARBA" id="ARBA00004994"/>
    </source>
</evidence>
<evidence type="ECO:0000256" key="7">
    <source>
        <dbReference type="ARBA" id="ARBA00023002"/>
    </source>
</evidence>
<dbReference type="InterPro" id="IPR013328">
    <property type="entry name" value="6PGD_dom2"/>
</dbReference>
<keyword evidence="15" id="KW-1185">Reference proteome</keyword>
<keyword evidence="6 10" id="KW-0521">NADP</keyword>
<evidence type="ECO:0000256" key="4">
    <source>
        <dbReference type="ARBA" id="ARBA00019465"/>
    </source>
</evidence>
<evidence type="ECO:0000256" key="2">
    <source>
        <dbReference type="ARBA" id="ARBA00007870"/>
    </source>
</evidence>
<evidence type="ECO:0000256" key="11">
    <source>
        <dbReference type="SAM" id="Phobius"/>
    </source>
</evidence>
<evidence type="ECO:0000256" key="3">
    <source>
        <dbReference type="ARBA" id="ARBA00013014"/>
    </source>
</evidence>
<dbReference type="Gene3D" id="3.40.50.720">
    <property type="entry name" value="NAD(P)-binding Rossmann-like Domain"/>
    <property type="match status" value="1"/>
</dbReference>
<dbReference type="InterPro" id="IPR013752">
    <property type="entry name" value="KPA_reductase"/>
</dbReference>
<dbReference type="UniPathway" id="UPA00028">
    <property type="reaction ID" value="UER00004"/>
</dbReference>
<evidence type="ECO:0000259" key="12">
    <source>
        <dbReference type="Pfam" id="PF02558"/>
    </source>
</evidence>
<dbReference type="EC" id="1.1.1.169" evidence="3 10"/>
<protein>
    <recommendedName>
        <fullName evidence="4 10">2-dehydropantoate 2-reductase</fullName>
        <ecNumber evidence="3 10">1.1.1.169</ecNumber>
    </recommendedName>
    <alternativeName>
        <fullName evidence="8 10">Ketopantoate reductase</fullName>
    </alternativeName>
</protein>
<dbReference type="InterPro" id="IPR003710">
    <property type="entry name" value="ApbA"/>
</dbReference>
<gene>
    <name evidence="14" type="ORF">DBZ36_14755</name>
</gene>
<proteinExistence type="inferred from homology"/>
<feature type="transmembrane region" description="Helical" evidence="11">
    <location>
        <begin position="12"/>
        <end position="36"/>
    </location>
</feature>
<comment type="pathway">
    <text evidence="1 10">Cofactor biosynthesis; (R)-pantothenate biosynthesis; (R)-pantoate from 3-methyl-2-oxobutanoate: step 2/2.</text>
</comment>
<evidence type="ECO:0000259" key="13">
    <source>
        <dbReference type="Pfam" id="PF08546"/>
    </source>
</evidence>
<evidence type="ECO:0000256" key="8">
    <source>
        <dbReference type="ARBA" id="ARBA00032024"/>
    </source>
</evidence>
<dbReference type="RefSeq" id="WP_120355729.1">
    <property type="nucleotide sequence ID" value="NZ_RAQO01000008.1"/>
</dbReference>
<dbReference type="OrthoDB" id="6530772at2"/>
<feature type="domain" description="Ketopantoate reductase C-terminal" evidence="13">
    <location>
        <begin position="172"/>
        <end position="288"/>
    </location>
</feature>
<keyword evidence="11" id="KW-1133">Transmembrane helix</keyword>
<keyword evidence="11" id="KW-0812">Transmembrane</keyword>
<dbReference type="SUPFAM" id="SSF48179">
    <property type="entry name" value="6-phosphogluconate dehydrogenase C-terminal domain-like"/>
    <property type="match status" value="1"/>
</dbReference>
<dbReference type="Pfam" id="PF08546">
    <property type="entry name" value="ApbA_C"/>
    <property type="match status" value="1"/>
</dbReference>
<dbReference type="InterPro" id="IPR036291">
    <property type="entry name" value="NAD(P)-bd_dom_sf"/>
</dbReference>
<dbReference type="GO" id="GO:0015940">
    <property type="term" value="P:pantothenate biosynthetic process"/>
    <property type="evidence" value="ECO:0007669"/>
    <property type="project" value="UniProtKB-UniPathway"/>
</dbReference>
<accession>A0A420E8F8</accession>
<dbReference type="Gene3D" id="1.10.1040.10">
    <property type="entry name" value="N-(1-d-carboxylethyl)-l-norvaline Dehydrogenase, domain 2"/>
    <property type="match status" value="1"/>
</dbReference>
<evidence type="ECO:0000313" key="15">
    <source>
        <dbReference type="Proteomes" id="UP000286482"/>
    </source>
</evidence>
<comment type="catalytic activity">
    <reaction evidence="9 10">
        <text>(R)-pantoate + NADP(+) = 2-dehydropantoate + NADPH + H(+)</text>
        <dbReference type="Rhea" id="RHEA:16233"/>
        <dbReference type="ChEBI" id="CHEBI:11561"/>
        <dbReference type="ChEBI" id="CHEBI:15378"/>
        <dbReference type="ChEBI" id="CHEBI:15980"/>
        <dbReference type="ChEBI" id="CHEBI:57783"/>
        <dbReference type="ChEBI" id="CHEBI:58349"/>
        <dbReference type="EC" id="1.1.1.169"/>
    </reaction>
</comment>
<keyword evidence="7 10" id="KW-0560">Oxidoreductase</keyword>
<dbReference type="PANTHER" id="PTHR43765">
    <property type="entry name" value="2-DEHYDROPANTOATE 2-REDUCTASE-RELATED"/>
    <property type="match status" value="1"/>
</dbReference>
<keyword evidence="5 10" id="KW-0566">Pantothenate biosynthesis</keyword>
<evidence type="ECO:0000313" key="14">
    <source>
        <dbReference type="EMBL" id="RKF15643.1"/>
    </source>
</evidence>
<evidence type="ECO:0000256" key="6">
    <source>
        <dbReference type="ARBA" id="ARBA00022857"/>
    </source>
</evidence>
<dbReference type="PANTHER" id="PTHR43765:SF2">
    <property type="entry name" value="2-DEHYDROPANTOATE 2-REDUCTASE"/>
    <property type="match status" value="1"/>
</dbReference>
<reference evidence="14 15" key="1">
    <citation type="submission" date="2018-09" db="EMBL/GenBank/DDBJ databases">
        <authorList>
            <person name="Wang Z."/>
        </authorList>
    </citation>
    <scope>NUCLEOTIDE SEQUENCE [LARGE SCALE GENOMIC DNA]</scope>
    <source>
        <strain evidence="14 15">ALS 81</strain>
    </source>
</reference>
<sequence>MTQSVESQNWGIIGAGAVGSLLASMLVDAQLIPRFIDARRSAHRRNFVVEKSGRSQRYSIETQTNVEGISVLLVCLKAWQVSTILASLDLPKSLSIVLVHNGMGTYDQLKGLGLEQAIYLTSNTHAARWKSANSLQQTGHGQLWLGHPLTSTAPPWFSSLEFAIENCTWTDDISQKLWLKLAINAVINPLTAINDCDNGQLLSDQYQATINALCVELSKIAIGSGVDLDAKVLQQNVRDICHITALNSSSMREDFSNARRSEIDYINGYFDKAATEMSIDCPINRTLYLSVLERDKNYA</sequence>
<name>A0A420E8F8_9ALTE</name>
<comment type="similarity">
    <text evidence="2 10">Belongs to the ketopantoate reductase family.</text>
</comment>
<dbReference type="InterPro" id="IPR050838">
    <property type="entry name" value="Ketopantoate_reductase"/>
</dbReference>
<dbReference type="InterPro" id="IPR008927">
    <property type="entry name" value="6-PGluconate_DH-like_C_sf"/>
</dbReference>
<dbReference type="NCBIfam" id="TIGR00745">
    <property type="entry name" value="apbA_panE"/>
    <property type="match status" value="1"/>
</dbReference>
<evidence type="ECO:0000256" key="10">
    <source>
        <dbReference type="RuleBase" id="RU362068"/>
    </source>
</evidence>
<dbReference type="Pfam" id="PF02558">
    <property type="entry name" value="ApbA"/>
    <property type="match status" value="1"/>
</dbReference>
<evidence type="ECO:0000256" key="5">
    <source>
        <dbReference type="ARBA" id="ARBA00022655"/>
    </source>
</evidence>
<dbReference type="GO" id="GO:0050661">
    <property type="term" value="F:NADP binding"/>
    <property type="evidence" value="ECO:0007669"/>
    <property type="project" value="TreeGrafter"/>
</dbReference>
<dbReference type="AlphaFoldDB" id="A0A420E8F8"/>
<dbReference type="InterPro" id="IPR013332">
    <property type="entry name" value="KPR_N"/>
</dbReference>
<keyword evidence="11" id="KW-0472">Membrane</keyword>
<comment type="function">
    <text evidence="10">Catalyzes the NADPH-dependent reduction of ketopantoate into pantoic acid.</text>
</comment>
<feature type="domain" description="Ketopantoate reductase N-terminal" evidence="12">
    <location>
        <begin position="11"/>
        <end position="147"/>
    </location>
</feature>
<organism evidence="14 15">
    <name type="scientific">Alginatibacterium sediminis</name>
    <dbReference type="NCBI Taxonomy" id="2164068"/>
    <lineage>
        <taxon>Bacteria</taxon>
        <taxon>Pseudomonadati</taxon>
        <taxon>Pseudomonadota</taxon>
        <taxon>Gammaproteobacteria</taxon>
        <taxon>Alteromonadales</taxon>
        <taxon>Alteromonadaceae</taxon>
        <taxon>Alginatibacterium</taxon>
    </lineage>
</organism>
<dbReference type="SUPFAM" id="SSF51735">
    <property type="entry name" value="NAD(P)-binding Rossmann-fold domains"/>
    <property type="match status" value="1"/>
</dbReference>
<comment type="caution">
    <text evidence="14">The sequence shown here is derived from an EMBL/GenBank/DDBJ whole genome shotgun (WGS) entry which is preliminary data.</text>
</comment>
<evidence type="ECO:0000256" key="9">
    <source>
        <dbReference type="ARBA" id="ARBA00048793"/>
    </source>
</evidence>
<dbReference type="EMBL" id="RAQO01000008">
    <property type="protein sequence ID" value="RKF15643.1"/>
    <property type="molecule type" value="Genomic_DNA"/>
</dbReference>
<dbReference type="GO" id="GO:0008677">
    <property type="term" value="F:2-dehydropantoate 2-reductase activity"/>
    <property type="evidence" value="ECO:0007669"/>
    <property type="project" value="UniProtKB-EC"/>
</dbReference>
<dbReference type="Proteomes" id="UP000286482">
    <property type="component" value="Unassembled WGS sequence"/>
</dbReference>